<dbReference type="OrthoDB" id="1262040at2"/>
<keyword evidence="2" id="KW-1185">Reference proteome</keyword>
<gene>
    <name evidence="1" type="ORF">EGC82_12890</name>
</gene>
<dbReference type="EMBL" id="CP034015">
    <property type="protein sequence ID" value="AZG73577.1"/>
    <property type="molecule type" value="Genomic_DNA"/>
</dbReference>
<evidence type="ECO:0000313" key="2">
    <source>
        <dbReference type="Proteomes" id="UP000278035"/>
    </source>
</evidence>
<evidence type="ECO:0000313" key="1">
    <source>
        <dbReference type="EMBL" id="AZG73577.1"/>
    </source>
</evidence>
<protein>
    <submittedName>
        <fullName evidence="1">Uncharacterized protein</fullName>
    </submittedName>
</protein>
<dbReference type="Gene3D" id="3.90.1720.80">
    <property type="match status" value="1"/>
</dbReference>
<dbReference type="Proteomes" id="UP000278035">
    <property type="component" value="Chromosome"/>
</dbReference>
<proteinExistence type="predicted"/>
<dbReference type="KEGG" id="slj:EGC82_12890"/>
<name>A0A3G8LVN8_9GAMM</name>
<accession>A0A3G8LVN8</accession>
<sequence length="39" mass="4612">MNGWGNTDHIDLWDGEYLKAGDPDWLNLGEQIWFWEMSA</sequence>
<organism evidence="1 2">
    <name type="scientific">Shewanella livingstonensis</name>
    <dbReference type="NCBI Taxonomy" id="150120"/>
    <lineage>
        <taxon>Bacteria</taxon>
        <taxon>Pseudomonadati</taxon>
        <taxon>Pseudomonadota</taxon>
        <taxon>Gammaproteobacteria</taxon>
        <taxon>Alteromonadales</taxon>
        <taxon>Shewanellaceae</taxon>
        <taxon>Shewanella</taxon>
    </lineage>
</organism>
<dbReference type="AlphaFoldDB" id="A0A3G8LVN8"/>
<reference evidence="2" key="1">
    <citation type="submission" date="2018-11" db="EMBL/GenBank/DDBJ databases">
        <title>Shewanella sp. M2.</title>
        <authorList>
            <person name="Hwang Y.J."/>
            <person name="Hwang C.Y."/>
        </authorList>
    </citation>
    <scope>NUCLEOTIDE SEQUENCE [LARGE SCALE GENOMIC DNA]</scope>
    <source>
        <strain evidence="2">LMG 19866</strain>
    </source>
</reference>